<dbReference type="RefSeq" id="WP_120188721.1">
    <property type="nucleotide sequence ID" value="NZ_MCHY01000006.1"/>
</dbReference>
<evidence type="ECO:0008006" key="3">
    <source>
        <dbReference type="Google" id="ProtNLM"/>
    </source>
</evidence>
<accession>A0A419SP75</accession>
<reference evidence="1 2" key="1">
    <citation type="submission" date="2016-08" db="EMBL/GenBank/DDBJ databases">
        <title>Novel Firmicute Genomes.</title>
        <authorList>
            <person name="Poppleton D.I."/>
            <person name="Gribaldo S."/>
        </authorList>
    </citation>
    <scope>NUCLEOTIDE SEQUENCE [LARGE SCALE GENOMIC DNA]</scope>
    <source>
        <strain evidence="1 2">RAOx-1</strain>
    </source>
</reference>
<sequence>MKKIIRSFSKNLKESFGPGVYQVNGIDVQCVHCKHNRFERGRAQLNTAAATFFNLDFANRSAEILICDQCGYVHWFYKDVKRV</sequence>
<comment type="caution">
    <text evidence="1">The sequence shown here is derived from an EMBL/GenBank/DDBJ whole genome shotgun (WGS) entry which is preliminary data.</text>
</comment>
<proteinExistence type="predicted"/>
<dbReference type="EMBL" id="MCHY01000006">
    <property type="protein sequence ID" value="RKD26042.1"/>
    <property type="molecule type" value="Genomic_DNA"/>
</dbReference>
<dbReference type="AlphaFoldDB" id="A0A419SP75"/>
<protein>
    <recommendedName>
        <fullName evidence="3">DNA-binding protein</fullName>
    </recommendedName>
</protein>
<dbReference type="OrthoDB" id="72206at2"/>
<keyword evidence="2" id="KW-1185">Reference proteome</keyword>
<dbReference type="Proteomes" id="UP000284219">
    <property type="component" value="Unassembled WGS sequence"/>
</dbReference>
<evidence type="ECO:0000313" key="2">
    <source>
        <dbReference type="Proteomes" id="UP000284219"/>
    </source>
</evidence>
<gene>
    <name evidence="1" type="ORF">BEP19_02140</name>
</gene>
<evidence type="ECO:0000313" key="1">
    <source>
        <dbReference type="EMBL" id="RKD26042.1"/>
    </source>
</evidence>
<name>A0A419SP75_9BACL</name>
<organism evidence="1 2">
    <name type="scientific">Ammoniphilus oxalaticus</name>
    <dbReference type="NCBI Taxonomy" id="66863"/>
    <lineage>
        <taxon>Bacteria</taxon>
        <taxon>Bacillati</taxon>
        <taxon>Bacillota</taxon>
        <taxon>Bacilli</taxon>
        <taxon>Bacillales</taxon>
        <taxon>Paenibacillaceae</taxon>
        <taxon>Aneurinibacillus group</taxon>
        <taxon>Ammoniphilus</taxon>
    </lineage>
</organism>